<comment type="subunit">
    <text evidence="2">Interacts with coenzyme Q.</text>
</comment>
<evidence type="ECO:0000256" key="4">
    <source>
        <dbReference type="SAM" id="MobiDB-lite"/>
    </source>
</evidence>
<dbReference type="OrthoDB" id="292693at2759"/>
<dbReference type="InterPro" id="IPR005031">
    <property type="entry name" value="COQ10_START"/>
</dbReference>
<dbReference type="Pfam" id="PF03364">
    <property type="entry name" value="Polyketide_cyc"/>
    <property type="match status" value="2"/>
</dbReference>
<dbReference type="Gene3D" id="3.30.530.20">
    <property type="match status" value="1"/>
</dbReference>
<dbReference type="GO" id="GO:0045333">
    <property type="term" value="P:cellular respiration"/>
    <property type="evidence" value="ECO:0007669"/>
    <property type="project" value="InterPro"/>
</dbReference>
<organism evidence="6 7">
    <name type="scientific">Aspergillus calidoustus</name>
    <dbReference type="NCBI Taxonomy" id="454130"/>
    <lineage>
        <taxon>Eukaryota</taxon>
        <taxon>Fungi</taxon>
        <taxon>Dikarya</taxon>
        <taxon>Ascomycota</taxon>
        <taxon>Pezizomycotina</taxon>
        <taxon>Eurotiomycetes</taxon>
        <taxon>Eurotiomycetidae</taxon>
        <taxon>Eurotiales</taxon>
        <taxon>Aspergillaceae</taxon>
        <taxon>Aspergillus</taxon>
        <taxon>Aspergillus subgen. Nidulantes</taxon>
    </lineage>
</organism>
<keyword evidence="7" id="KW-1185">Reference proteome</keyword>
<protein>
    <recommendedName>
        <fullName evidence="5">Coenzyme Q-binding protein COQ10 START domain-containing protein</fullName>
    </recommendedName>
</protein>
<dbReference type="GO" id="GO:0048039">
    <property type="term" value="F:ubiquinone binding"/>
    <property type="evidence" value="ECO:0007669"/>
    <property type="project" value="InterPro"/>
</dbReference>
<dbReference type="FunFam" id="3.30.530.20:FF:000048">
    <property type="entry name" value="Sreptomyces cyclase/dehydrase family protein"/>
    <property type="match status" value="1"/>
</dbReference>
<dbReference type="OMA" id="QLHAAMM"/>
<dbReference type="InterPro" id="IPR044996">
    <property type="entry name" value="COQ10-like"/>
</dbReference>
<proteinExistence type="inferred from homology"/>
<feature type="region of interest" description="Disordered" evidence="4">
    <location>
        <begin position="66"/>
        <end position="90"/>
    </location>
</feature>
<evidence type="ECO:0000256" key="2">
    <source>
        <dbReference type="ARBA" id="ARBA00011814"/>
    </source>
</evidence>
<name>A0A0U5GT04_ASPCI</name>
<dbReference type="CDD" id="cd07813">
    <property type="entry name" value="COQ10p_like"/>
    <property type="match status" value="1"/>
</dbReference>
<feature type="domain" description="Coenzyme Q-binding protein COQ10 START" evidence="5">
    <location>
        <begin position="203"/>
        <end position="271"/>
    </location>
</feature>
<dbReference type="PANTHER" id="PTHR12901:SF10">
    <property type="entry name" value="COENZYME Q-BINDING PROTEIN COQ10, MITOCHONDRIAL"/>
    <property type="match status" value="1"/>
</dbReference>
<accession>A0A0U5GT04</accession>
<dbReference type="GO" id="GO:0005739">
    <property type="term" value="C:mitochondrion"/>
    <property type="evidence" value="ECO:0007669"/>
    <property type="project" value="TreeGrafter"/>
</dbReference>
<comment type="similarity">
    <text evidence="1">Belongs to the COQ10 family.</text>
</comment>
<comment type="function">
    <text evidence="3">Required for the function of coenzyme Q in the respiratory chain. May serve as a chaperone or may be involved in the transport of Q6 from its site of synthesis to the catalytic sites of the respiratory complexes.</text>
</comment>
<dbReference type="EMBL" id="CDMC01000006">
    <property type="protein sequence ID" value="CEN61441.1"/>
    <property type="molecule type" value="Genomic_DNA"/>
</dbReference>
<reference evidence="7" key="1">
    <citation type="journal article" date="2016" name="Genome Announc.">
        <title>Draft genome sequences of fungus Aspergillus calidoustus.</title>
        <authorList>
            <person name="Horn F."/>
            <person name="Linde J."/>
            <person name="Mattern D.J."/>
            <person name="Walther G."/>
            <person name="Guthke R."/>
            <person name="Scherlach K."/>
            <person name="Martin K."/>
            <person name="Brakhage A.A."/>
            <person name="Petzke L."/>
            <person name="Valiante V."/>
        </authorList>
    </citation>
    <scope>NUCLEOTIDE SEQUENCE [LARGE SCALE GENOMIC DNA]</scope>
    <source>
        <strain evidence="7">SF006504</strain>
    </source>
</reference>
<evidence type="ECO:0000256" key="3">
    <source>
        <dbReference type="ARBA" id="ARBA00024947"/>
    </source>
</evidence>
<dbReference type="AlphaFoldDB" id="A0A0U5GT04"/>
<evidence type="ECO:0000256" key="1">
    <source>
        <dbReference type="ARBA" id="ARBA00006885"/>
    </source>
</evidence>
<feature type="domain" description="Coenzyme Q-binding protein COQ10 START" evidence="5">
    <location>
        <begin position="92"/>
        <end position="157"/>
    </location>
</feature>
<evidence type="ECO:0000313" key="6">
    <source>
        <dbReference type="EMBL" id="CEN61441.1"/>
    </source>
</evidence>
<dbReference type="PANTHER" id="PTHR12901">
    <property type="entry name" value="SPERM PROTEIN HOMOLOG"/>
    <property type="match status" value="1"/>
</dbReference>
<evidence type="ECO:0000313" key="7">
    <source>
        <dbReference type="Proteomes" id="UP000054771"/>
    </source>
</evidence>
<dbReference type="InterPro" id="IPR023393">
    <property type="entry name" value="START-like_dom_sf"/>
</dbReference>
<dbReference type="SUPFAM" id="SSF55961">
    <property type="entry name" value="Bet v1-like"/>
    <property type="match status" value="1"/>
</dbReference>
<dbReference type="STRING" id="454130.A0A0U5GT04"/>
<feature type="compositionally biased region" description="Low complexity" evidence="4">
    <location>
        <begin position="74"/>
        <end position="90"/>
    </location>
</feature>
<dbReference type="Proteomes" id="UP000054771">
    <property type="component" value="Unassembled WGS sequence"/>
</dbReference>
<gene>
    <name evidence="6" type="ORF">ASPCAL08095</name>
</gene>
<sequence length="279" mass="30627">MARPSLIRRLSLRAGPALQLRQNTTLSSRHLAYFYTTSHRTLSQPLQQQGQIRLPSTQKRTFLSSFIPSPPSPNNNNNGNSTSRTLTATRTLPYPPQPLFRVISSVESYSDFLPFLTSSTVTARDPETNYPTRAYLTVGYGPLSETFTSKVDCDPRKWVVEARSGERFRDATAGRTGGNGVSTGGLSSGLGALAGFAGFPGADEGIFEYLSTRWELVPEGESSTIASTGSGVPPKTTVNLEIRFEFKNQMYAKMMGAVEGQMAGIMIEAFEKRIREVHR</sequence>
<evidence type="ECO:0000259" key="5">
    <source>
        <dbReference type="Pfam" id="PF03364"/>
    </source>
</evidence>